<protein>
    <recommendedName>
        <fullName evidence="4">Secreted protein</fullName>
    </recommendedName>
</protein>
<accession>A0A1I4Y6H4</accession>
<evidence type="ECO:0000313" key="2">
    <source>
        <dbReference type="EMBL" id="SFN33698.1"/>
    </source>
</evidence>
<sequence>MQKIYFSLILFLSFSFFYAQQSPAEKFWTQLQGHCGEAYEGTITSENPGEDFAGKKLIMHVRSCDENSIKIPFFVGDDKSRTWVLTFKDNKIKLKHDHRHRDGSEDRITQYGGQATNTGLADLQVFPADMETAELLPAAATNVWFIGLDEDNFTYNLKRIGSDTDFSVEFDLSQPVGNPGAPWGWEEN</sequence>
<organism evidence="2 3">
    <name type="scientific">Salegentibacter flavus</name>
    <dbReference type="NCBI Taxonomy" id="287099"/>
    <lineage>
        <taxon>Bacteria</taxon>
        <taxon>Pseudomonadati</taxon>
        <taxon>Bacteroidota</taxon>
        <taxon>Flavobacteriia</taxon>
        <taxon>Flavobacteriales</taxon>
        <taxon>Flavobacteriaceae</taxon>
        <taxon>Salegentibacter</taxon>
    </lineage>
</organism>
<feature type="chain" id="PRO_5011745132" description="Secreted protein" evidence="1">
    <location>
        <begin position="20"/>
        <end position="188"/>
    </location>
</feature>
<gene>
    <name evidence="2" type="ORF">SAMN05660413_00571</name>
</gene>
<evidence type="ECO:0008006" key="4">
    <source>
        <dbReference type="Google" id="ProtNLM"/>
    </source>
</evidence>
<dbReference type="RefSeq" id="WP_093405624.1">
    <property type="nucleotide sequence ID" value="NZ_FOVL01000002.1"/>
</dbReference>
<dbReference type="Proteomes" id="UP000199153">
    <property type="component" value="Unassembled WGS sequence"/>
</dbReference>
<dbReference type="OrthoDB" id="1524207at2"/>
<dbReference type="STRING" id="287099.SAMN05660413_00571"/>
<keyword evidence="1" id="KW-0732">Signal</keyword>
<dbReference type="EMBL" id="FOVL01000002">
    <property type="protein sequence ID" value="SFN33698.1"/>
    <property type="molecule type" value="Genomic_DNA"/>
</dbReference>
<dbReference type="AlphaFoldDB" id="A0A1I4Y6H4"/>
<keyword evidence="3" id="KW-1185">Reference proteome</keyword>
<feature type="signal peptide" evidence="1">
    <location>
        <begin position="1"/>
        <end position="19"/>
    </location>
</feature>
<proteinExistence type="predicted"/>
<evidence type="ECO:0000313" key="3">
    <source>
        <dbReference type="Proteomes" id="UP000199153"/>
    </source>
</evidence>
<reference evidence="2 3" key="1">
    <citation type="submission" date="2016-10" db="EMBL/GenBank/DDBJ databases">
        <authorList>
            <person name="de Groot N.N."/>
        </authorList>
    </citation>
    <scope>NUCLEOTIDE SEQUENCE [LARGE SCALE GENOMIC DNA]</scope>
    <source>
        <strain evidence="2 3">DSM 17794</strain>
    </source>
</reference>
<evidence type="ECO:0000256" key="1">
    <source>
        <dbReference type="SAM" id="SignalP"/>
    </source>
</evidence>
<name>A0A1I4Y6H4_9FLAO</name>